<evidence type="ECO:0000256" key="10">
    <source>
        <dbReference type="SAM" id="Phobius"/>
    </source>
</evidence>
<dbReference type="InterPro" id="IPR055099">
    <property type="entry name" value="Ig_NUP210_7th"/>
</dbReference>
<organism evidence="13 14">
    <name type="scientific">Cucumis sativus</name>
    <name type="common">Cucumber</name>
    <dbReference type="NCBI Taxonomy" id="3659"/>
    <lineage>
        <taxon>Eukaryota</taxon>
        <taxon>Viridiplantae</taxon>
        <taxon>Streptophyta</taxon>
        <taxon>Embryophyta</taxon>
        <taxon>Tracheophyta</taxon>
        <taxon>Spermatophyta</taxon>
        <taxon>Magnoliopsida</taxon>
        <taxon>eudicotyledons</taxon>
        <taxon>Gunneridae</taxon>
        <taxon>Pentapetalae</taxon>
        <taxon>rosids</taxon>
        <taxon>fabids</taxon>
        <taxon>Cucurbitales</taxon>
        <taxon>Cucurbitaceae</taxon>
        <taxon>Benincaseae</taxon>
        <taxon>Cucumis</taxon>
    </lineage>
</organism>
<evidence type="ECO:0000313" key="13">
    <source>
        <dbReference type="EMBL" id="KGN59706.1"/>
    </source>
</evidence>
<feature type="compositionally biased region" description="Polar residues" evidence="9">
    <location>
        <begin position="1894"/>
        <end position="1907"/>
    </location>
</feature>
<evidence type="ECO:0000256" key="7">
    <source>
        <dbReference type="ARBA" id="ARBA00023180"/>
    </source>
</evidence>
<feature type="transmembrane region" description="Helical" evidence="10">
    <location>
        <begin position="1864"/>
        <end position="1886"/>
    </location>
</feature>
<feature type="domain" description="BIG2" evidence="12">
    <location>
        <begin position="1560"/>
        <end position="1646"/>
    </location>
</feature>
<dbReference type="Pfam" id="PF24427">
    <property type="entry name" value="Ig_GP210_16th"/>
    <property type="match status" value="1"/>
</dbReference>
<dbReference type="Pfam" id="PF24425">
    <property type="entry name" value="Ig_GP210_15th"/>
    <property type="match status" value="1"/>
</dbReference>
<reference evidence="13 14" key="3">
    <citation type="journal article" date="2010" name="BMC Genomics">
        <title>Transcriptome sequencing and comparative analysis of cucumber flowers with different sex types.</title>
        <authorList>
            <person name="Guo S."/>
            <person name="Zheng Y."/>
            <person name="Joung J.G."/>
            <person name="Liu S."/>
            <person name="Zhang Z."/>
            <person name="Crasta O.R."/>
            <person name="Sobral B.W."/>
            <person name="Xu Y."/>
            <person name="Huang S."/>
            <person name="Fei Z."/>
        </authorList>
    </citation>
    <scope>NUCLEOTIDE SEQUENCE [LARGE SCALE GENOMIC DNA]</scope>
    <source>
        <strain evidence="14">cv. 9930</strain>
    </source>
</reference>
<dbReference type="OMA" id="HNMYEGT"/>
<dbReference type="SUPFAM" id="SSF49373">
    <property type="entry name" value="Invasin/intimin cell-adhesion fragments"/>
    <property type="match status" value="1"/>
</dbReference>
<dbReference type="STRING" id="3659.A0A0A0LI22"/>
<dbReference type="PANTHER" id="PTHR23019">
    <property type="entry name" value="NUCLEAR PORE MEMBRANE GLYCOPROTEIN GP210-RELATED"/>
    <property type="match status" value="1"/>
</dbReference>
<dbReference type="EMBL" id="CM002924">
    <property type="protein sequence ID" value="KGN59706.1"/>
    <property type="molecule type" value="Genomic_DNA"/>
</dbReference>
<evidence type="ECO:0000256" key="2">
    <source>
        <dbReference type="ARBA" id="ARBA00007313"/>
    </source>
</evidence>
<feature type="region of interest" description="Disordered" evidence="9">
    <location>
        <begin position="1894"/>
        <end position="1932"/>
    </location>
</feature>
<evidence type="ECO:0000256" key="4">
    <source>
        <dbReference type="ARBA" id="ARBA00022729"/>
    </source>
</evidence>
<evidence type="ECO:0000256" key="9">
    <source>
        <dbReference type="SAM" id="MobiDB-lite"/>
    </source>
</evidence>
<feature type="domain" description="BIG2" evidence="12">
    <location>
        <begin position="1149"/>
        <end position="1225"/>
    </location>
</feature>
<reference evidence="13 14" key="1">
    <citation type="journal article" date="2009" name="Nat. Genet.">
        <title>The genome of the cucumber, Cucumis sativus L.</title>
        <authorList>
            <person name="Huang S."/>
            <person name="Li R."/>
            <person name="Zhang Z."/>
            <person name="Li L."/>
            <person name="Gu X."/>
            <person name="Fan W."/>
            <person name="Lucas W.J."/>
            <person name="Wang X."/>
            <person name="Xie B."/>
            <person name="Ni P."/>
            <person name="Ren Y."/>
            <person name="Zhu H."/>
            <person name="Li J."/>
            <person name="Lin K."/>
            <person name="Jin W."/>
            <person name="Fei Z."/>
            <person name="Li G."/>
            <person name="Staub J."/>
            <person name="Kilian A."/>
            <person name="van der Vossen E.A."/>
            <person name="Wu Y."/>
            <person name="Guo J."/>
            <person name="He J."/>
            <person name="Jia Z."/>
            <person name="Ren Y."/>
            <person name="Tian G."/>
            <person name="Lu Y."/>
            <person name="Ruan J."/>
            <person name="Qian W."/>
            <person name="Wang M."/>
            <person name="Huang Q."/>
            <person name="Li B."/>
            <person name="Xuan Z."/>
            <person name="Cao J."/>
            <person name="Asan"/>
            <person name="Wu Z."/>
            <person name="Zhang J."/>
            <person name="Cai Q."/>
            <person name="Bai Y."/>
            <person name="Zhao B."/>
            <person name="Han Y."/>
            <person name="Li Y."/>
            <person name="Li X."/>
            <person name="Wang S."/>
            <person name="Shi Q."/>
            <person name="Liu S."/>
            <person name="Cho W.K."/>
            <person name="Kim J.Y."/>
            <person name="Xu Y."/>
            <person name="Heller-Uszynska K."/>
            <person name="Miao H."/>
            <person name="Cheng Z."/>
            <person name="Zhang S."/>
            <person name="Wu J."/>
            <person name="Yang Y."/>
            <person name="Kang H."/>
            <person name="Li M."/>
            <person name="Liang H."/>
            <person name="Ren X."/>
            <person name="Shi Z."/>
            <person name="Wen M."/>
            <person name="Jian M."/>
            <person name="Yang H."/>
            <person name="Zhang G."/>
            <person name="Yang Z."/>
            <person name="Chen R."/>
            <person name="Liu S."/>
            <person name="Li J."/>
            <person name="Ma L."/>
            <person name="Liu H."/>
            <person name="Zhou Y."/>
            <person name="Zhao J."/>
            <person name="Fang X."/>
            <person name="Li G."/>
            <person name="Fang L."/>
            <person name="Li Y."/>
            <person name="Liu D."/>
            <person name="Zheng H."/>
            <person name="Zhang Y."/>
            <person name="Qin N."/>
            <person name="Li Z."/>
            <person name="Yang G."/>
            <person name="Yang S."/>
            <person name="Bolund L."/>
            <person name="Kristiansen K."/>
            <person name="Zheng H."/>
            <person name="Li S."/>
            <person name="Zhang X."/>
            <person name="Yang H."/>
            <person name="Wang J."/>
            <person name="Sun R."/>
            <person name="Zhang B."/>
            <person name="Jiang S."/>
            <person name="Wang J."/>
            <person name="Du Y."/>
            <person name="Li S."/>
        </authorList>
    </citation>
    <scope>NUCLEOTIDE SEQUENCE [LARGE SCALE GENOMIC DNA]</scope>
    <source>
        <strain evidence="14">cv. 9930</strain>
    </source>
</reference>
<dbReference type="eggNOG" id="KOG1833">
    <property type="taxonomic scope" value="Eukaryota"/>
</dbReference>
<evidence type="ECO:0000256" key="8">
    <source>
        <dbReference type="ARBA" id="ARBA00023242"/>
    </source>
</evidence>
<dbReference type="Pfam" id="PF26182">
    <property type="entry name" value="Ig_NUP210_5th"/>
    <property type="match status" value="1"/>
</dbReference>
<evidence type="ECO:0000256" key="11">
    <source>
        <dbReference type="SAM" id="SignalP"/>
    </source>
</evidence>
<gene>
    <name evidence="13" type="ORF">Csa_3G839840</name>
</gene>
<keyword evidence="14" id="KW-1185">Reference proteome</keyword>
<evidence type="ECO:0000256" key="5">
    <source>
        <dbReference type="ARBA" id="ARBA00022989"/>
    </source>
</evidence>
<accession>A0A0A0LI22</accession>
<dbReference type="InterPro" id="IPR045197">
    <property type="entry name" value="NUP210-like"/>
</dbReference>
<keyword evidence="3 10" id="KW-0812">Transmembrane</keyword>
<evidence type="ECO:0000256" key="1">
    <source>
        <dbReference type="ARBA" id="ARBA00004590"/>
    </source>
</evidence>
<dbReference type="InterPro" id="IPR008964">
    <property type="entry name" value="Invasin/intimin_cell_adhesion"/>
</dbReference>
<dbReference type="InterPro" id="IPR003343">
    <property type="entry name" value="Big_2"/>
</dbReference>
<dbReference type="InterPro" id="IPR055096">
    <property type="entry name" value="Ig_NUP210_1st"/>
</dbReference>
<feature type="domain" description="BIG2" evidence="12">
    <location>
        <begin position="474"/>
        <end position="550"/>
    </location>
</feature>
<dbReference type="InterPro" id="IPR056232">
    <property type="entry name" value="Ig_GP210_15th"/>
</dbReference>
<dbReference type="PANTHER" id="PTHR23019:SF0">
    <property type="entry name" value="NUCLEAR PORE MEMBRANE GLYCOPROTEIN 210"/>
    <property type="match status" value="1"/>
</dbReference>
<keyword evidence="6 10" id="KW-0472">Membrane</keyword>
<evidence type="ECO:0000259" key="12">
    <source>
        <dbReference type="SMART" id="SM00635"/>
    </source>
</evidence>
<keyword evidence="5 10" id="KW-1133">Transmembrane helix</keyword>
<reference evidence="13 14" key="2">
    <citation type="journal article" date="2009" name="PLoS ONE">
        <title>An integrated genetic and cytogenetic map of the cucumber genome.</title>
        <authorList>
            <person name="Ren Y."/>
            <person name="Zhang Z."/>
            <person name="Liu J."/>
            <person name="Staub J.E."/>
            <person name="Han Y."/>
            <person name="Cheng Z."/>
            <person name="Li X."/>
            <person name="Lu J."/>
            <person name="Miao H."/>
            <person name="Kang H."/>
            <person name="Xie B."/>
            <person name="Gu X."/>
            <person name="Wang X."/>
            <person name="Du Y."/>
            <person name="Jin W."/>
            <person name="Huang S."/>
        </authorList>
    </citation>
    <scope>NUCLEOTIDE SEQUENCE [LARGE SCALE GENOMIC DNA]</scope>
    <source>
        <strain evidence="14">cv. 9930</strain>
    </source>
</reference>
<feature type="compositionally biased region" description="Polar residues" evidence="9">
    <location>
        <begin position="1920"/>
        <end position="1929"/>
    </location>
</feature>
<dbReference type="Pfam" id="PF22959">
    <property type="entry name" value="Ig_NUP210_15th"/>
    <property type="match status" value="1"/>
</dbReference>
<dbReference type="Gene3D" id="2.60.40.1080">
    <property type="match status" value="1"/>
</dbReference>
<keyword evidence="4 11" id="KW-0732">Signal</keyword>
<dbReference type="GO" id="GO:0031965">
    <property type="term" value="C:nuclear membrane"/>
    <property type="evidence" value="ECO:0007669"/>
    <property type="project" value="UniProtKB-SubCell"/>
</dbReference>
<dbReference type="SMART" id="SM00635">
    <property type="entry name" value="BID_2"/>
    <property type="match status" value="3"/>
</dbReference>
<evidence type="ECO:0000256" key="6">
    <source>
        <dbReference type="ARBA" id="ARBA00023136"/>
    </source>
</evidence>
<dbReference type="eggNOG" id="KOG0118">
    <property type="taxonomic scope" value="Eukaryota"/>
</dbReference>
<comment type="similarity">
    <text evidence="2">Belongs to the NUP210 family.</text>
</comment>
<dbReference type="InterPro" id="IPR056233">
    <property type="entry name" value="Ig_GP210_16th"/>
</dbReference>
<dbReference type="InterPro" id="IPR055094">
    <property type="entry name" value="NUP210_Ig15"/>
</dbReference>
<protein>
    <recommendedName>
        <fullName evidence="12">BIG2 domain-containing protein</fullName>
    </recommendedName>
</protein>
<dbReference type="Pfam" id="PF22967">
    <property type="entry name" value="Ig_NUP210_1st"/>
    <property type="match status" value="1"/>
</dbReference>
<reference evidence="13 14" key="4">
    <citation type="journal article" date="2011" name="BMC Genomics">
        <title>RNA-Seq improves annotation of protein-coding genes in the cucumber genome.</title>
        <authorList>
            <person name="Li Z."/>
            <person name="Zhang Z."/>
            <person name="Yan P."/>
            <person name="Huang S."/>
            <person name="Fei Z."/>
            <person name="Lin K."/>
        </authorList>
    </citation>
    <scope>NUCLEOTIDE SEQUENCE [LARGE SCALE GENOMIC DNA]</scope>
    <source>
        <strain evidence="14">cv. 9930</strain>
    </source>
</reference>
<dbReference type="InterPro" id="IPR055097">
    <property type="entry name" value="Ig_NUP210_2nd"/>
</dbReference>
<keyword evidence="7" id="KW-0325">Glycoprotein</keyword>
<feature type="signal peptide" evidence="11">
    <location>
        <begin position="1"/>
        <end position="20"/>
    </location>
</feature>
<dbReference type="Pfam" id="PF22962">
    <property type="entry name" value="Ig_NUP210_7th"/>
    <property type="match status" value="1"/>
</dbReference>
<comment type="subcellular location">
    <subcellularLocation>
        <location evidence="1">Nucleus membrane</location>
        <topology evidence="1">Single-pass membrane protein</topology>
    </subcellularLocation>
</comment>
<evidence type="ECO:0000256" key="3">
    <source>
        <dbReference type="ARBA" id="ARBA00022692"/>
    </source>
</evidence>
<dbReference type="Gramene" id="KGN59706">
    <property type="protein sequence ID" value="KGN59706"/>
    <property type="gene ID" value="Csa_3G839840"/>
</dbReference>
<dbReference type="Proteomes" id="UP000029981">
    <property type="component" value="Chromosome 3"/>
</dbReference>
<evidence type="ECO:0000313" key="14">
    <source>
        <dbReference type="Proteomes" id="UP000029981"/>
    </source>
</evidence>
<proteinExistence type="inferred from homology"/>
<keyword evidence="8" id="KW-0539">Nucleus</keyword>
<dbReference type="Pfam" id="PF22969">
    <property type="entry name" value="Ig_NUP210_2nd"/>
    <property type="match status" value="1"/>
</dbReference>
<sequence length="1962" mass="216500">MSTLAPVLLLLLLMIRGSYGATPHFSSGPHISDVNILLPPRMTNPVEYRLQGTDGCFKWSWDHHDILSVLPEYNVSSHCSTSALLRSIAPYSGRKETAVYAADVHTGNVIRCKVFIDNFSRIQIFHNSIKLDLDGLATLRVRAFDSEENVFSSLVGLQFMWHLIPETEGSSHHLAHLPLNDSPLSDCGGLCGDLNIQIKLEDSGVFSDLFVVRGIEIGHEIVSVHLLEPDVKHMADKIVLTVAEAMSLEPPSPVFVLVGATVRYSLKVIRANIPQVVTLPSPHHRWSISNSSIAHVVSDLGLTSALRFGVTAVTVEDTRVVGHIQMSALNVVMPESLHLYISPLPIVDEPVEGTERSISFANWYIVSGRQYLIQIKVFSRGPDAQEIYITESDDIQLHDNQSQCLRTYLLTNDLVPKHKWRTSRILQAISKGQGMLTASLSYYGSNYETKEVLKIAQEVVICEQVRFSLDNRSGVSRNIFLPWTPSVYQEVLLEATGGCAKTSSDYKWFSSDISVVTVSVSGVVQAKKSGKATVKVLSIFDSSNFDEVVIEVALPGSMMILPTFPVETVVGSYLQAAVSMQSSNGDYFYQCDAFNSHVKWKVESEYFIIQNNTRKMPVLDVLEKVELSGSSYGPPCSWASVYASGSGRTVLQATLYKEYQHFDFSLHGPILLKASLQIAAYPPLFVGHIGDGSQFGGFWVDPAPAEVDSLESLDKLHLVPGTCSNVMLRGGPHHWGQGVEFIESVEILEEEPDFGKGGIFVHQVSENYGSYQIQCQRLGTYTLRFERGNLVGEGHPTPVIAVVLVSVTCGLPSSIVLIADEPVNKIDIIRTAIRADRASMRLRTAPVTVANGRTIRMAAVGVSDLGEPFANSSSLHLRWELNRCESLAYWDEMYGLKMSKYSWERFLILQNESGECIVRATVTGFSDAVRDDYSAHWLDNSDNLLTDATRLQLVSTLRVHPEFTLLFFNPDLKANMLITGGSCFLDAVVNDSRIVEVIPPTPGMQCLELALSPKGLGTALVTVYDIGLNPPLSSSAVVHVADVDWIKISSQEEISLLEESSQVVDLAAGISDGSTFDSSQFAYMHILVHIEDQIVELVDTDDSRITGHGVVKASGFKIKAVSLGTTTLYVSILQQSGREILSEPITIEVYALPRVHPHSIFLLPGASYTLTVEGGPTVGTYVEFASLDNAIVNVHKSSGLLLAVSSGKSNISATFFRYGGSMICRTYGSIRVGIPSNVLLNVQNEQLGVGNEMPIYPLFPEGDAFSFYQLCKGYNWTIEDEKVLSFSLSERFSGRDYKPTSTVLEDAQSMSYMNEEIGFINMVYGRSAGITNIAVSFLCEFTSGSKVETKIFSSSASLSVIPNLPLALGVPITWILPPFYTSSKALPSSMDSYGHWESQSRKRTITYTVLRSCDKKDEDAWKNAIYINEERIKTSESNNIACIQAKDRSSGRMEIAACVRVTEVTQIRLTNQKFPFHVINLAVDTELHIPISYHDSLGNIFHEAHDVVLSYVETNYPDIVSVNYSSEDNGYIYLKARKHGRALVQVSIDKNPEKSDYILISVGALIHPQDPVIHVGSHLNFSIKDFKAQFSGRWISTNESVLSVDMLSGIAEAVGPGSTEVLFEGSNLNLRTTVIVQTGHTLSVVAPVEFLTNVPFPAKGYNFSVNFSGQSGALPNDKRVLHDCRVDPPFVGYAKPWLDLDYDNSYCLFFPYSPEHLARSATKSKAMRPDISVTIYASSRESSQIFGSASALFVGGFSVMEMDKSATQLILTPDSNKTAITILGNTDVELHWHERDLVIVGPISKEESRVGGRAEYEVKAMGTKRFRDKILITLAANGQRTEIDVVYDPGEKEASETVFDTTTIWATVLGSLSLLILTITLFICYLDKPNRAQPSQPSWPLATTHTPTVAAPRTPDRSSPVISNEQSPRTPQPFVDYVRQTIDETPYYKREGRRRFNVQNTF</sequence>
<dbReference type="Pfam" id="PF02368">
    <property type="entry name" value="Big_2"/>
    <property type="match status" value="1"/>
</dbReference>
<feature type="chain" id="PRO_5001966114" description="BIG2 domain-containing protein" evidence="11">
    <location>
        <begin position="21"/>
        <end position="1962"/>
    </location>
</feature>
<name>A0A0A0LI22_CUCSA</name>